<name>A0A4U3M8H6_9ACTN</name>
<dbReference type="EMBL" id="SZQA01000033">
    <property type="protein sequence ID" value="TKK84612.1"/>
    <property type="molecule type" value="Genomic_DNA"/>
</dbReference>
<dbReference type="AlphaFoldDB" id="A0A4U3M8H6"/>
<organism evidence="1 2">
    <name type="scientific">Herbidospora galbida</name>
    <dbReference type="NCBI Taxonomy" id="2575442"/>
    <lineage>
        <taxon>Bacteria</taxon>
        <taxon>Bacillati</taxon>
        <taxon>Actinomycetota</taxon>
        <taxon>Actinomycetes</taxon>
        <taxon>Streptosporangiales</taxon>
        <taxon>Streptosporangiaceae</taxon>
        <taxon>Herbidospora</taxon>
    </lineage>
</organism>
<evidence type="ECO:0000313" key="2">
    <source>
        <dbReference type="Proteomes" id="UP000308705"/>
    </source>
</evidence>
<protein>
    <submittedName>
        <fullName evidence="1">Uncharacterized protein</fullName>
    </submittedName>
</protein>
<dbReference type="Proteomes" id="UP000308705">
    <property type="component" value="Unassembled WGS sequence"/>
</dbReference>
<keyword evidence="2" id="KW-1185">Reference proteome</keyword>
<comment type="caution">
    <text evidence="1">The sequence shown here is derived from an EMBL/GenBank/DDBJ whole genome shotgun (WGS) entry which is preliminary data.</text>
</comment>
<sequence>MTETRPHHWHIAHGLAGYGPDGADGYNTATEISGSGGLADQISDELDRDAESAHGLIRTEGEAGNFKEAFEAWELHDKLTTLSLNFSIRREDAPLYKDDKPLWERTVLRLVAENFPLDVSDNSRMYVWECTEPECEHLTDDE</sequence>
<gene>
    <name evidence="1" type="ORF">FDA94_28705</name>
</gene>
<proteinExistence type="predicted"/>
<accession>A0A4U3M8H6</accession>
<reference evidence="1 2" key="1">
    <citation type="submission" date="2019-04" db="EMBL/GenBank/DDBJ databases">
        <title>Herbidospora sp. NEAU-GS14.nov., a novel actinomycete isolated from soil.</title>
        <authorList>
            <person name="Han L."/>
        </authorList>
    </citation>
    <scope>NUCLEOTIDE SEQUENCE [LARGE SCALE GENOMIC DNA]</scope>
    <source>
        <strain evidence="1 2">NEAU-GS14</strain>
    </source>
</reference>
<dbReference type="RefSeq" id="WP_137250196.1">
    <property type="nucleotide sequence ID" value="NZ_SZQA01000033.1"/>
</dbReference>
<evidence type="ECO:0000313" key="1">
    <source>
        <dbReference type="EMBL" id="TKK84612.1"/>
    </source>
</evidence>